<name>A0AAD5JX02_9FUNG</name>
<proteinExistence type="predicted"/>
<sequence>MLLMDLKRRKRIILFEKFESVKVLPLTRIPDPLECHFFYGLGFVLSIFEMKLMLRPFFAPFPGNTYYCCQLHDVIVRPANKNDQPVHYNMAGVQRTLDESCFCTCPLESSTTTITDQHHTATPNPTSIKRGILWTKIPYCFISIYHDPYIPTLVIFLRFLKLSNRT</sequence>
<dbReference type="AlphaFoldDB" id="A0AAD5JX02"/>
<organism evidence="1 2">
    <name type="scientific">Phascolomyces articulosus</name>
    <dbReference type="NCBI Taxonomy" id="60185"/>
    <lineage>
        <taxon>Eukaryota</taxon>
        <taxon>Fungi</taxon>
        <taxon>Fungi incertae sedis</taxon>
        <taxon>Mucoromycota</taxon>
        <taxon>Mucoromycotina</taxon>
        <taxon>Mucoromycetes</taxon>
        <taxon>Mucorales</taxon>
        <taxon>Lichtheimiaceae</taxon>
        <taxon>Phascolomyces</taxon>
    </lineage>
</organism>
<reference evidence="1" key="2">
    <citation type="submission" date="2023-02" db="EMBL/GenBank/DDBJ databases">
        <authorList>
            <consortium name="DOE Joint Genome Institute"/>
            <person name="Mondo S.J."/>
            <person name="Chang Y."/>
            <person name="Wang Y."/>
            <person name="Ahrendt S."/>
            <person name="Andreopoulos W."/>
            <person name="Barry K."/>
            <person name="Beard J."/>
            <person name="Benny G.L."/>
            <person name="Blankenship S."/>
            <person name="Bonito G."/>
            <person name="Cuomo C."/>
            <person name="Desiro A."/>
            <person name="Gervers K.A."/>
            <person name="Hundley H."/>
            <person name="Kuo A."/>
            <person name="LaButti K."/>
            <person name="Lang B.F."/>
            <person name="Lipzen A."/>
            <person name="O'Donnell K."/>
            <person name="Pangilinan J."/>
            <person name="Reynolds N."/>
            <person name="Sandor L."/>
            <person name="Smith M.W."/>
            <person name="Tsang A."/>
            <person name="Grigoriev I.V."/>
            <person name="Stajich J.E."/>
            <person name="Spatafora J.W."/>
        </authorList>
    </citation>
    <scope>NUCLEOTIDE SEQUENCE</scope>
    <source>
        <strain evidence="1">RSA 2281</strain>
    </source>
</reference>
<dbReference type="EMBL" id="JAIXMP010000019">
    <property type="protein sequence ID" value="KAI9258109.1"/>
    <property type="molecule type" value="Genomic_DNA"/>
</dbReference>
<gene>
    <name evidence="1" type="ORF">BDA99DRAFT_573377</name>
</gene>
<reference evidence="1" key="1">
    <citation type="journal article" date="2022" name="IScience">
        <title>Evolution of zygomycete secretomes and the origins of terrestrial fungal ecologies.</title>
        <authorList>
            <person name="Chang Y."/>
            <person name="Wang Y."/>
            <person name="Mondo S."/>
            <person name="Ahrendt S."/>
            <person name="Andreopoulos W."/>
            <person name="Barry K."/>
            <person name="Beard J."/>
            <person name="Benny G.L."/>
            <person name="Blankenship S."/>
            <person name="Bonito G."/>
            <person name="Cuomo C."/>
            <person name="Desiro A."/>
            <person name="Gervers K.A."/>
            <person name="Hundley H."/>
            <person name="Kuo A."/>
            <person name="LaButti K."/>
            <person name="Lang B.F."/>
            <person name="Lipzen A."/>
            <person name="O'Donnell K."/>
            <person name="Pangilinan J."/>
            <person name="Reynolds N."/>
            <person name="Sandor L."/>
            <person name="Smith M.E."/>
            <person name="Tsang A."/>
            <person name="Grigoriev I.V."/>
            <person name="Stajich J.E."/>
            <person name="Spatafora J.W."/>
        </authorList>
    </citation>
    <scope>NUCLEOTIDE SEQUENCE</scope>
    <source>
        <strain evidence="1">RSA 2281</strain>
    </source>
</reference>
<accession>A0AAD5JX02</accession>
<evidence type="ECO:0000313" key="2">
    <source>
        <dbReference type="Proteomes" id="UP001209540"/>
    </source>
</evidence>
<evidence type="ECO:0000313" key="1">
    <source>
        <dbReference type="EMBL" id="KAI9258109.1"/>
    </source>
</evidence>
<protein>
    <submittedName>
        <fullName evidence="1">Uncharacterized protein</fullName>
    </submittedName>
</protein>
<keyword evidence="2" id="KW-1185">Reference proteome</keyword>
<comment type="caution">
    <text evidence="1">The sequence shown here is derived from an EMBL/GenBank/DDBJ whole genome shotgun (WGS) entry which is preliminary data.</text>
</comment>
<dbReference type="Proteomes" id="UP001209540">
    <property type="component" value="Unassembled WGS sequence"/>
</dbReference>